<dbReference type="EMBL" id="JAINUF010000001">
    <property type="protein sequence ID" value="KAJ8379541.1"/>
    <property type="molecule type" value="Genomic_DNA"/>
</dbReference>
<accession>A0A9Q1JAH4</accession>
<sequence length="110" mass="11852">MTMNASEERRLALLPRFAFKNPDRQAGGAGPRVGMELNSAPPPGKTAAANPHFSQTSVQRKQRTHTAAPPSHRPPPTRARGSEERALLPLQHTGRHAPAPTLKLAEVAVK</sequence>
<evidence type="ECO:0000256" key="1">
    <source>
        <dbReference type="SAM" id="MobiDB-lite"/>
    </source>
</evidence>
<protein>
    <submittedName>
        <fullName evidence="2">Uncharacterized protein</fullName>
    </submittedName>
</protein>
<evidence type="ECO:0000313" key="3">
    <source>
        <dbReference type="Proteomes" id="UP001152622"/>
    </source>
</evidence>
<name>A0A9Q1JAH4_SYNKA</name>
<proteinExistence type="predicted"/>
<organism evidence="2 3">
    <name type="scientific">Synaphobranchus kaupii</name>
    <name type="common">Kaup's arrowtooth eel</name>
    <dbReference type="NCBI Taxonomy" id="118154"/>
    <lineage>
        <taxon>Eukaryota</taxon>
        <taxon>Metazoa</taxon>
        <taxon>Chordata</taxon>
        <taxon>Craniata</taxon>
        <taxon>Vertebrata</taxon>
        <taxon>Euteleostomi</taxon>
        <taxon>Actinopterygii</taxon>
        <taxon>Neopterygii</taxon>
        <taxon>Teleostei</taxon>
        <taxon>Anguilliformes</taxon>
        <taxon>Synaphobranchidae</taxon>
        <taxon>Synaphobranchus</taxon>
    </lineage>
</organism>
<feature type="region of interest" description="Disordered" evidence="1">
    <location>
        <begin position="16"/>
        <end position="110"/>
    </location>
</feature>
<evidence type="ECO:0000313" key="2">
    <source>
        <dbReference type="EMBL" id="KAJ8379541.1"/>
    </source>
</evidence>
<dbReference type="AlphaFoldDB" id="A0A9Q1JAH4"/>
<gene>
    <name evidence="2" type="ORF">SKAU_G00003190</name>
</gene>
<keyword evidence="3" id="KW-1185">Reference proteome</keyword>
<dbReference type="Proteomes" id="UP001152622">
    <property type="component" value="Chromosome 1"/>
</dbReference>
<reference evidence="2" key="1">
    <citation type="journal article" date="2023" name="Science">
        <title>Genome structures resolve the early diversification of teleost fishes.</title>
        <authorList>
            <person name="Parey E."/>
            <person name="Louis A."/>
            <person name="Montfort J."/>
            <person name="Bouchez O."/>
            <person name="Roques C."/>
            <person name="Iampietro C."/>
            <person name="Lluch J."/>
            <person name="Castinel A."/>
            <person name="Donnadieu C."/>
            <person name="Desvignes T."/>
            <person name="Floi Bucao C."/>
            <person name="Jouanno E."/>
            <person name="Wen M."/>
            <person name="Mejri S."/>
            <person name="Dirks R."/>
            <person name="Jansen H."/>
            <person name="Henkel C."/>
            <person name="Chen W.J."/>
            <person name="Zahm M."/>
            <person name="Cabau C."/>
            <person name="Klopp C."/>
            <person name="Thompson A.W."/>
            <person name="Robinson-Rechavi M."/>
            <person name="Braasch I."/>
            <person name="Lecointre G."/>
            <person name="Bobe J."/>
            <person name="Postlethwait J.H."/>
            <person name="Berthelot C."/>
            <person name="Roest Crollius H."/>
            <person name="Guiguen Y."/>
        </authorList>
    </citation>
    <scope>NUCLEOTIDE SEQUENCE</scope>
    <source>
        <strain evidence="2">WJC10195</strain>
    </source>
</reference>
<comment type="caution">
    <text evidence="2">The sequence shown here is derived from an EMBL/GenBank/DDBJ whole genome shotgun (WGS) entry which is preliminary data.</text>
</comment>